<comment type="caution">
    <text evidence="5">The sequence shown here is derived from an EMBL/GenBank/DDBJ whole genome shotgun (WGS) entry which is preliminary data.</text>
</comment>
<comment type="similarity">
    <text evidence="1">Belongs to the Skp family.</text>
</comment>
<evidence type="ECO:0000256" key="1">
    <source>
        <dbReference type="ARBA" id="ARBA00009091"/>
    </source>
</evidence>
<feature type="coiled-coil region" evidence="3">
    <location>
        <begin position="41"/>
        <end position="116"/>
    </location>
</feature>
<dbReference type="InterPro" id="IPR024930">
    <property type="entry name" value="Skp_dom_sf"/>
</dbReference>
<dbReference type="GO" id="GO:0005829">
    <property type="term" value="C:cytosol"/>
    <property type="evidence" value="ECO:0007669"/>
    <property type="project" value="TreeGrafter"/>
</dbReference>
<dbReference type="GO" id="GO:0051082">
    <property type="term" value="F:unfolded protein binding"/>
    <property type="evidence" value="ECO:0007669"/>
    <property type="project" value="InterPro"/>
</dbReference>
<evidence type="ECO:0000313" key="6">
    <source>
        <dbReference type="Proteomes" id="UP000824014"/>
    </source>
</evidence>
<reference evidence="5" key="2">
    <citation type="submission" date="2021-04" db="EMBL/GenBank/DDBJ databases">
        <authorList>
            <person name="Gilroy R."/>
        </authorList>
    </citation>
    <scope>NUCLEOTIDE SEQUENCE</scope>
    <source>
        <strain evidence="5">ChiHjej11B10-19426</strain>
    </source>
</reference>
<keyword evidence="3" id="KW-0175">Coiled coil</keyword>
<dbReference type="EMBL" id="DXCC01000003">
    <property type="protein sequence ID" value="HIZ14440.1"/>
    <property type="molecule type" value="Genomic_DNA"/>
</dbReference>
<dbReference type="Proteomes" id="UP000824014">
    <property type="component" value="Unassembled WGS sequence"/>
</dbReference>
<sequence length="192" mass="21368">MKKIVLMVAGALLFSSASALAQQPKFGRINIQAVVSMMPERAEAQEQLKKINDDYADMLEVMQVELNNKLQEYQKNQASYTDAIRQLKESELQDMNARIQQLYNTANQELEAKSNELIAPIIEKAQEAIKKIGRDNGFTIIFDETSQPMAYYDEKSVQDIMPIVKQALGIPADATPETAMGMTAAPEAAPVQ</sequence>
<evidence type="ECO:0000313" key="5">
    <source>
        <dbReference type="EMBL" id="HIZ14440.1"/>
    </source>
</evidence>
<gene>
    <name evidence="5" type="ORF">H9816_00795</name>
</gene>
<dbReference type="PANTHER" id="PTHR35089:SF1">
    <property type="entry name" value="CHAPERONE PROTEIN SKP"/>
    <property type="match status" value="1"/>
</dbReference>
<dbReference type="SMART" id="SM00935">
    <property type="entry name" value="OmpH"/>
    <property type="match status" value="1"/>
</dbReference>
<dbReference type="AlphaFoldDB" id="A0A9D2DCM9"/>
<evidence type="ECO:0000256" key="4">
    <source>
        <dbReference type="SAM" id="SignalP"/>
    </source>
</evidence>
<feature type="signal peptide" evidence="4">
    <location>
        <begin position="1"/>
        <end position="21"/>
    </location>
</feature>
<dbReference type="Gene3D" id="3.30.910.20">
    <property type="entry name" value="Skp domain"/>
    <property type="match status" value="1"/>
</dbReference>
<name>A0A9D2DCM9_9BACT</name>
<dbReference type="Pfam" id="PF03938">
    <property type="entry name" value="OmpH"/>
    <property type="match status" value="1"/>
</dbReference>
<evidence type="ECO:0000256" key="2">
    <source>
        <dbReference type="ARBA" id="ARBA00022729"/>
    </source>
</evidence>
<protein>
    <submittedName>
        <fullName evidence="5">OmpH family outer membrane protein</fullName>
    </submittedName>
</protein>
<organism evidence="5 6">
    <name type="scientific">Candidatus Tidjanibacter faecipullorum</name>
    <dbReference type="NCBI Taxonomy" id="2838766"/>
    <lineage>
        <taxon>Bacteria</taxon>
        <taxon>Pseudomonadati</taxon>
        <taxon>Bacteroidota</taxon>
        <taxon>Bacteroidia</taxon>
        <taxon>Bacteroidales</taxon>
        <taxon>Rikenellaceae</taxon>
        <taxon>Tidjanibacter</taxon>
    </lineage>
</organism>
<accession>A0A9D2DCM9</accession>
<reference evidence="5" key="1">
    <citation type="journal article" date="2021" name="PeerJ">
        <title>Extensive microbial diversity within the chicken gut microbiome revealed by metagenomics and culture.</title>
        <authorList>
            <person name="Gilroy R."/>
            <person name="Ravi A."/>
            <person name="Getino M."/>
            <person name="Pursley I."/>
            <person name="Horton D.L."/>
            <person name="Alikhan N.F."/>
            <person name="Baker D."/>
            <person name="Gharbi K."/>
            <person name="Hall N."/>
            <person name="Watson M."/>
            <person name="Adriaenssens E.M."/>
            <person name="Foster-Nyarko E."/>
            <person name="Jarju S."/>
            <person name="Secka A."/>
            <person name="Antonio M."/>
            <person name="Oren A."/>
            <person name="Chaudhuri R.R."/>
            <person name="La Ragione R."/>
            <person name="Hildebrand F."/>
            <person name="Pallen M.J."/>
        </authorList>
    </citation>
    <scope>NUCLEOTIDE SEQUENCE</scope>
    <source>
        <strain evidence="5">ChiHjej11B10-19426</strain>
    </source>
</reference>
<dbReference type="SUPFAM" id="SSF111384">
    <property type="entry name" value="OmpH-like"/>
    <property type="match status" value="1"/>
</dbReference>
<dbReference type="InterPro" id="IPR005632">
    <property type="entry name" value="Chaperone_Skp"/>
</dbReference>
<feature type="chain" id="PRO_5038580387" evidence="4">
    <location>
        <begin position="22"/>
        <end position="192"/>
    </location>
</feature>
<keyword evidence="2 4" id="KW-0732">Signal</keyword>
<dbReference type="PANTHER" id="PTHR35089">
    <property type="entry name" value="CHAPERONE PROTEIN SKP"/>
    <property type="match status" value="1"/>
</dbReference>
<dbReference type="GO" id="GO:0050821">
    <property type="term" value="P:protein stabilization"/>
    <property type="evidence" value="ECO:0007669"/>
    <property type="project" value="TreeGrafter"/>
</dbReference>
<evidence type="ECO:0000256" key="3">
    <source>
        <dbReference type="SAM" id="Coils"/>
    </source>
</evidence>
<proteinExistence type="inferred from homology"/>